<accession>A0A1G4IWI6</accession>
<keyword evidence="4 11" id="KW-0479">Metal-binding</keyword>
<dbReference type="PIRSF" id="PIRSF001400">
    <property type="entry name" value="Enolase"/>
    <property type="match status" value="1"/>
</dbReference>
<dbReference type="SMART" id="SM01193">
    <property type="entry name" value="Enolase_N"/>
    <property type="match status" value="1"/>
</dbReference>
<dbReference type="FunFam" id="3.30.390.10:FF:000001">
    <property type="entry name" value="Enolase"/>
    <property type="match status" value="1"/>
</dbReference>
<comment type="cofactor">
    <cofactor evidence="11">
        <name>Mg(2+)</name>
        <dbReference type="ChEBI" id="CHEBI:18420"/>
    </cofactor>
    <text evidence="11">Mg(2+) is required for catalysis and for stabilizing the dimer.</text>
</comment>
<reference evidence="14 15" key="1">
    <citation type="submission" date="2016-03" db="EMBL/GenBank/DDBJ databases">
        <authorList>
            <person name="Devillers H."/>
        </authorList>
    </citation>
    <scope>NUCLEOTIDE SEQUENCE [LARGE SCALE GENOMIC DNA]</scope>
    <source>
        <strain evidence="14">CBS 11717</strain>
    </source>
</reference>
<dbReference type="SFLD" id="SFLDS00001">
    <property type="entry name" value="Enolase"/>
    <property type="match status" value="1"/>
</dbReference>
<dbReference type="InterPro" id="IPR020809">
    <property type="entry name" value="Enolase_CS"/>
</dbReference>
<keyword evidence="6" id="KW-0324">Glycolysis</keyword>
<evidence type="ECO:0000313" key="14">
    <source>
        <dbReference type="EMBL" id="SCU81446.1"/>
    </source>
</evidence>
<organism evidence="14 15">
    <name type="scientific">Lachancea mirantina</name>
    <dbReference type="NCBI Taxonomy" id="1230905"/>
    <lineage>
        <taxon>Eukaryota</taxon>
        <taxon>Fungi</taxon>
        <taxon>Dikarya</taxon>
        <taxon>Ascomycota</taxon>
        <taxon>Saccharomycotina</taxon>
        <taxon>Saccharomycetes</taxon>
        <taxon>Saccharomycetales</taxon>
        <taxon>Saccharomycetaceae</taxon>
        <taxon>Lachancea</taxon>
    </lineage>
</organism>
<dbReference type="Pfam" id="PF00113">
    <property type="entry name" value="Enolase_C"/>
    <property type="match status" value="1"/>
</dbReference>
<evidence type="ECO:0000259" key="12">
    <source>
        <dbReference type="SMART" id="SM01192"/>
    </source>
</evidence>
<dbReference type="InterPro" id="IPR029017">
    <property type="entry name" value="Enolase-like_N"/>
</dbReference>
<evidence type="ECO:0000256" key="1">
    <source>
        <dbReference type="ARBA" id="ARBA00005031"/>
    </source>
</evidence>
<dbReference type="GO" id="GO:0000015">
    <property type="term" value="C:phosphopyruvate hydratase complex"/>
    <property type="evidence" value="ECO:0007669"/>
    <property type="project" value="InterPro"/>
</dbReference>
<feature type="binding site" evidence="11">
    <location>
        <position position="326"/>
    </location>
    <ligand>
        <name>Mg(2+)</name>
        <dbReference type="ChEBI" id="CHEBI:18420"/>
    </ligand>
</feature>
<dbReference type="GO" id="GO:0000287">
    <property type="term" value="F:magnesium ion binding"/>
    <property type="evidence" value="ECO:0007669"/>
    <property type="project" value="InterPro"/>
</dbReference>
<dbReference type="PANTHER" id="PTHR11902:SF1">
    <property type="entry name" value="ENOLASE"/>
    <property type="match status" value="1"/>
</dbReference>
<dbReference type="InterPro" id="IPR020810">
    <property type="entry name" value="Enolase_C"/>
</dbReference>
<keyword evidence="15" id="KW-1185">Reference proteome</keyword>
<evidence type="ECO:0000256" key="11">
    <source>
        <dbReference type="PIRSR" id="PIRSR001400-3"/>
    </source>
</evidence>
<dbReference type="SUPFAM" id="SSF54826">
    <property type="entry name" value="Enolase N-terminal domain-like"/>
    <property type="match status" value="1"/>
</dbReference>
<feature type="active site" description="Proton acceptor" evidence="9">
    <location>
        <position position="351"/>
    </location>
</feature>
<evidence type="ECO:0000256" key="8">
    <source>
        <dbReference type="ARBA" id="ARBA00048333"/>
    </source>
</evidence>
<dbReference type="EC" id="4.2.1.11" evidence="3"/>
<dbReference type="UniPathway" id="UPA00109">
    <property type="reaction ID" value="UER00187"/>
</dbReference>
<feature type="binding site" evidence="10">
    <location>
        <position position="326"/>
    </location>
    <ligand>
        <name>substrate</name>
    </ligand>
</feature>
<dbReference type="InterPro" id="IPR036849">
    <property type="entry name" value="Enolase-like_C_sf"/>
</dbReference>
<sequence length="444" mass="47833">MSVEKVHARSVYDSRGNPTVEVEITTEGGLFRAIVPSGASTGVSEAVEVRDGDKSHWGGKGVLKAVANVNDVLGPVLVKSGLKVTDQEAVDDLLIKTDGTPNKAKLGANAILGISLAVARAGAHEKGVPLYVHLRDLFEGRHDANKPFVLPVPFMNVLNGGEHAGGLLPFQEFMIGAIGAPSFFEAVRWNSEVYHILKKLAVEKYGPSAGNVGDEGGVAPNLTTAEEALDLIVEAINKAGYEGKVKIAMDAASSQFCKESKYDLDFKKQEDSSPSEWLSGEKLAQKYHELVDQYPLAFLEDPFGENDWESWSKFLAGGVKVPVVADDLVCTNTKLIARAVKEKAADTLLLKVNQIGSLTESFAAAREAYDAGWGILVSHRSGETEDSFIADLVVALGTGEIKSGAPCRSERLAKYNQILRIEEELGSKAIFAAKDFHDSYKHHQ</sequence>
<evidence type="ECO:0000256" key="9">
    <source>
        <dbReference type="PIRSR" id="PIRSR001400-1"/>
    </source>
</evidence>
<feature type="binding site" evidence="11">
    <location>
        <position position="250"/>
    </location>
    <ligand>
        <name>Mg(2+)</name>
        <dbReference type="ChEBI" id="CHEBI:18420"/>
    </ligand>
</feature>
<dbReference type="NCBIfam" id="TIGR01060">
    <property type="entry name" value="eno"/>
    <property type="match status" value="1"/>
</dbReference>
<dbReference type="SUPFAM" id="SSF51604">
    <property type="entry name" value="Enolase C-terminal domain-like"/>
    <property type="match status" value="1"/>
</dbReference>
<dbReference type="GO" id="GO:0006096">
    <property type="term" value="P:glycolytic process"/>
    <property type="evidence" value="ECO:0007669"/>
    <property type="project" value="UniProtKB-UniPathway"/>
</dbReference>
<dbReference type="CDD" id="cd03313">
    <property type="entry name" value="enolase"/>
    <property type="match status" value="1"/>
</dbReference>
<name>A0A1G4IWI6_9SACH</name>
<dbReference type="Proteomes" id="UP000191024">
    <property type="component" value="Chromosome B"/>
</dbReference>
<evidence type="ECO:0000256" key="7">
    <source>
        <dbReference type="ARBA" id="ARBA00023239"/>
    </source>
</evidence>
<comment type="pathway">
    <text evidence="1">Carbohydrate degradation; glycolysis; pyruvate from D-glyceraldehyde 3-phosphate: step 4/5.</text>
</comment>
<feature type="binding site" evidence="10">
    <location>
        <position position="300"/>
    </location>
    <ligand>
        <name>substrate</name>
    </ligand>
</feature>
<dbReference type="AlphaFoldDB" id="A0A1G4IWI6"/>
<dbReference type="SFLD" id="SFLDG00178">
    <property type="entry name" value="enolase"/>
    <property type="match status" value="1"/>
</dbReference>
<feature type="binding site" evidence="10">
    <location>
        <position position="402"/>
    </location>
    <ligand>
        <name>substrate</name>
    </ligand>
</feature>
<dbReference type="PANTHER" id="PTHR11902">
    <property type="entry name" value="ENOLASE"/>
    <property type="match status" value="1"/>
</dbReference>
<dbReference type="Pfam" id="PF03952">
    <property type="entry name" value="Enolase_N"/>
    <property type="match status" value="1"/>
</dbReference>
<feature type="active site" description="Proton donor" evidence="9">
    <location>
        <position position="215"/>
    </location>
</feature>
<evidence type="ECO:0000256" key="5">
    <source>
        <dbReference type="ARBA" id="ARBA00022842"/>
    </source>
</evidence>
<feature type="binding site" evidence="11">
    <location>
        <position position="300"/>
    </location>
    <ligand>
        <name>Mg(2+)</name>
        <dbReference type="ChEBI" id="CHEBI:18420"/>
    </ligand>
</feature>
<dbReference type="GO" id="GO:0004634">
    <property type="term" value="F:phosphopyruvate hydratase activity"/>
    <property type="evidence" value="ECO:0007669"/>
    <property type="project" value="UniProtKB-EC"/>
</dbReference>
<evidence type="ECO:0000256" key="2">
    <source>
        <dbReference type="ARBA" id="ARBA00009604"/>
    </source>
</evidence>
<protein>
    <recommendedName>
        <fullName evidence="3">phosphopyruvate hydratase</fullName>
        <ecNumber evidence="3">4.2.1.11</ecNumber>
    </recommendedName>
</protein>
<keyword evidence="5 11" id="KW-0460">Magnesium</keyword>
<feature type="domain" description="Enolase N-terminal" evidence="13">
    <location>
        <begin position="3"/>
        <end position="134"/>
    </location>
</feature>
<keyword evidence="7" id="KW-0456">Lyase</keyword>
<comment type="similarity">
    <text evidence="2">Belongs to the enolase family.</text>
</comment>
<evidence type="ECO:0000256" key="6">
    <source>
        <dbReference type="ARBA" id="ARBA00023152"/>
    </source>
</evidence>
<dbReference type="SMART" id="SM01192">
    <property type="entry name" value="Enolase_C"/>
    <property type="match status" value="1"/>
</dbReference>
<evidence type="ECO:0000256" key="4">
    <source>
        <dbReference type="ARBA" id="ARBA00022723"/>
    </source>
</evidence>
<proteinExistence type="inferred from homology"/>
<feature type="binding site" evidence="10">
    <location>
        <begin position="378"/>
        <end position="381"/>
    </location>
    <ligand>
        <name>substrate</name>
    </ligand>
</feature>
<feature type="binding site" evidence="10">
    <location>
        <position position="163"/>
    </location>
    <ligand>
        <name>substrate</name>
    </ligand>
</feature>
<dbReference type="FunFam" id="3.20.20.120:FF:000002">
    <property type="entry name" value="Enolase 1"/>
    <property type="match status" value="1"/>
</dbReference>
<evidence type="ECO:0000259" key="13">
    <source>
        <dbReference type="SMART" id="SM01193"/>
    </source>
</evidence>
<dbReference type="Gene3D" id="3.20.20.120">
    <property type="entry name" value="Enolase-like C-terminal domain"/>
    <property type="match status" value="1"/>
</dbReference>
<dbReference type="Gene3D" id="3.30.390.10">
    <property type="entry name" value="Enolase-like, N-terminal domain"/>
    <property type="match status" value="1"/>
</dbReference>
<dbReference type="InterPro" id="IPR020811">
    <property type="entry name" value="Enolase_N"/>
</dbReference>
<dbReference type="OrthoDB" id="1739814at2759"/>
<gene>
    <name evidence="14" type="ORF">LAMI_0B06282G</name>
</gene>
<comment type="catalytic activity">
    <reaction evidence="8">
        <text>(2R)-2-phosphoglycerate = phosphoenolpyruvate + H2O</text>
        <dbReference type="Rhea" id="RHEA:10164"/>
        <dbReference type="ChEBI" id="CHEBI:15377"/>
        <dbReference type="ChEBI" id="CHEBI:58289"/>
        <dbReference type="ChEBI" id="CHEBI:58702"/>
        <dbReference type="EC" id="4.2.1.11"/>
    </reaction>
</comment>
<feature type="domain" description="Enolase C-terminal TIM barrel" evidence="12">
    <location>
        <begin position="147"/>
        <end position="439"/>
    </location>
</feature>
<evidence type="ECO:0000256" key="10">
    <source>
        <dbReference type="PIRSR" id="PIRSR001400-2"/>
    </source>
</evidence>
<dbReference type="PRINTS" id="PR00148">
    <property type="entry name" value="ENOLASE"/>
</dbReference>
<dbReference type="HAMAP" id="MF_00318">
    <property type="entry name" value="Enolase"/>
    <property type="match status" value="1"/>
</dbReference>
<dbReference type="EMBL" id="LT598464">
    <property type="protein sequence ID" value="SCU81446.1"/>
    <property type="molecule type" value="Genomic_DNA"/>
</dbReference>
<dbReference type="InterPro" id="IPR000941">
    <property type="entry name" value="Enolase"/>
</dbReference>
<feature type="binding site" evidence="10">
    <location>
        <position position="172"/>
    </location>
    <ligand>
        <name>substrate</name>
    </ligand>
</feature>
<evidence type="ECO:0000313" key="15">
    <source>
        <dbReference type="Proteomes" id="UP000191024"/>
    </source>
</evidence>
<dbReference type="STRING" id="1230905.A0A1G4IWI6"/>
<dbReference type="SFLD" id="SFLDF00002">
    <property type="entry name" value="enolase"/>
    <property type="match status" value="1"/>
</dbReference>
<evidence type="ECO:0000256" key="3">
    <source>
        <dbReference type="ARBA" id="ARBA00012058"/>
    </source>
</evidence>
<dbReference type="PROSITE" id="PS00164">
    <property type="entry name" value="ENOLASE"/>
    <property type="match status" value="1"/>
</dbReference>